<evidence type="ECO:0000259" key="7">
    <source>
        <dbReference type="Pfam" id="PF10502"/>
    </source>
</evidence>
<sequence>MNSGNNRREIIIKKYLLSSWEFIKIIIIALIIVLPIRYFLFQPFIVKGDSMVPNFHSGDYLIVDEISYRMKNPQRGDVIVLKYPRDLSQRFIKRVIGLPGETVNVKDGKIIIYKDGKILNLDEKNYLPDLKNTEGNINTILADNEYFVLGDNRQYSYDSRSWGILPREDIIGRALLRIFPVTKITYISGFSY</sequence>
<dbReference type="InterPro" id="IPR019758">
    <property type="entry name" value="Pept_S26A_signal_pept_1_CS"/>
</dbReference>
<feature type="transmembrane region" description="Helical" evidence="6">
    <location>
        <begin position="21"/>
        <end position="41"/>
    </location>
</feature>
<evidence type="ECO:0000313" key="9">
    <source>
        <dbReference type="Proteomes" id="UP000178991"/>
    </source>
</evidence>
<dbReference type="GO" id="GO:0016020">
    <property type="term" value="C:membrane"/>
    <property type="evidence" value="ECO:0007669"/>
    <property type="project" value="UniProtKB-SubCell"/>
</dbReference>
<reference evidence="8 9" key="1">
    <citation type="journal article" date="2016" name="Nat. Commun.">
        <title>Thousands of microbial genomes shed light on interconnected biogeochemical processes in an aquifer system.</title>
        <authorList>
            <person name="Anantharaman K."/>
            <person name="Brown C.T."/>
            <person name="Hug L.A."/>
            <person name="Sharon I."/>
            <person name="Castelle C.J."/>
            <person name="Probst A.J."/>
            <person name="Thomas B.C."/>
            <person name="Singh A."/>
            <person name="Wilkins M.J."/>
            <person name="Karaoz U."/>
            <person name="Brodie E.L."/>
            <person name="Williams K.H."/>
            <person name="Hubbard S.S."/>
            <person name="Banfield J.F."/>
        </authorList>
    </citation>
    <scope>NUCLEOTIDE SEQUENCE [LARGE SCALE GENOMIC DNA]</scope>
</reference>
<keyword evidence="6" id="KW-0645">Protease</keyword>
<keyword evidence="4 6" id="KW-0378">Hydrolase</keyword>
<comment type="caution">
    <text evidence="8">The sequence shown here is derived from an EMBL/GenBank/DDBJ whole genome shotgun (WGS) entry which is preliminary data.</text>
</comment>
<dbReference type="GO" id="GO:0009003">
    <property type="term" value="F:signal peptidase activity"/>
    <property type="evidence" value="ECO:0007669"/>
    <property type="project" value="UniProtKB-EC"/>
</dbReference>
<dbReference type="Proteomes" id="UP000178991">
    <property type="component" value="Unassembled WGS sequence"/>
</dbReference>
<accession>A0A1G2HL41</accession>
<protein>
    <recommendedName>
        <fullName evidence="3 6">Signal peptidase I</fullName>
        <ecNumber evidence="3 6">3.4.21.89</ecNumber>
    </recommendedName>
</protein>
<dbReference type="EC" id="3.4.21.89" evidence="3 6"/>
<feature type="domain" description="Peptidase S26" evidence="7">
    <location>
        <begin position="20"/>
        <end position="178"/>
    </location>
</feature>
<evidence type="ECO:0000256" key="1">
    <source>
        <dbReference type="ARBA" id="ARBA00000677"/>
    </source>
</evidence>
<dbReference type="InterPro" id="IPR019757">
    <property type="entry name" value="Pept_S26A_signal_pept_1_Lys-AS"/>
</dbReference>
<dbReference type="InterPro" id="IPR000223">
    <property type="entry name" value="Pept_S26A_signal_pept_1"/>
</dbReference>
<name>A0A1G2HL41_9BACT</name>
<feature type="active site" evidence="5">
    <location>
        <position position="50"/>
    </location>
</feature>
<dbReference type="PROSITE" id="PS00760">
    <property type="entry name" value="SPASE_I_2"/>
    <property type="match status" value="1"/>
</dbReference>
<proteinExistence type="inferred from homology"/>
<comment type="similarity">
    <text evidence="2 6">Belongs to the peptidase S26 family.</text>
</comment>
<dbReference type="PROSITE" id="PS00761">
    <property type="entry name" value="SPASE_I_3"/>
    <property type="match status" value="1"/>
</dbReference>
<feature type="active site" evidence="5">
    <location>
        <position position="93"/>
    </location>
</feature>
<dbReference type="InterPro" id="IPR036286">
    <property type="entry name" value="LexA/Signal_pep-like_sf"/>
</dbReference>
<dbReference type="EMBL" id="MHOL01000005">
    <property type="protein sequence ID" value="OGZ63202.1"/>
    <property type="molecule type" value="Genomic_DNA"/>
</dbReference>
<organism evidence="8 9">
    <name type="scientific">Candidatus Staskawiczbacteria bacterium RIFCSPHIGHO2_01_FULL_34_27</name>
    <dbReference type="NCBI Taxonomy" id="1802199"/>
    <lineage>
        <taxon>Bacteria</taxon>
        <taxon>Candidatus Staskawicziibacteriota</taxon>
    </lineage>
</organism>
<gene>
    <name evidence="8" type="ORF">A2639_03120</name>
</gene>
<dbReference type="GO" id="GO:0004252">
    <property type="term" value="F:serine-type endopeptidase activity"/>
    <property type="evidence" value="ECO:0007669"/>
    <property type="project" value="InterPro"/>
</dbReference>
<dbReference type="SUPFAM" id="SSF51306">
    <property type="entry name" value="LexA/Signal peptidase"/>
    <property type="match status" value="1"/>
</dbReference>
<comment type="subcellular location">
    <subcellularLocation>
        <location evidence="6">Membrane</location>
        <topology evidence="6">Single-pass type II membrane protein</topology>
    </subcellularLocation>
</comment>
<evidence type="ECO:0000256" key="4">
    <source>
        <dbReference type="ARBA" id="ARBA00022801"/>
    </source>
</evidence>
<dbReference type="Gene3D" id="2.10.109.10">
    <property type="entry name" value="Umud Fragment, subunit A"/>
    <property type="match status" value="1"/>
</dbReference>
<keyword evidence="6" id="KW-1133">Transmembrane helix</keyword>
<dbReference type="NCBIfam" id="TIGR02227">
    <property type="entry name" value="sigpep_I_bact"/>
    <property type="match status" value="1"/>
</dbReference>
<dbReference type="GO" id="GO:0006465">
    <property type="term" value="P:signal peptide processing"/>
    <property type="evidence" value="ECO:0007669"/>
    <property type="project" value="InterPro"/>
</dbReference>
<evidence type="ECO:0000313" key="8">
    <source>
        <dbReference type="EMBL" id="OGZ63202.1"/>
    </source>
</evidence>
<dbReference type="CDD" id="cd06530">
    <property type="entry name" value="S26_SPase_I"/>
    <property type="match status" value="1"/>
</dbReference>
<evidence type="ECO:0000256" key="3">
    <source>
        <dbReference type="ARBA" id="ARBA00013208"/>
    </source>
</evidence>
<dbReference type="PANTHER" id="PTHR43390">
    <property type="entry name" value="SIGNAL PEPTIDASE I"/>
    <property type="match status" value="1"/>
</dbReference>
<dbReference type="AlphaFoldDB" id="A0A1G2HL41"/>
<comment type="catalytic activity">
    <reaction evidence="1 6">
        <text>Cleavage of hydrophobic, N-terminal signal or leader sequences from secreted and periplasmic proteins.</text>
        <dbReference type="EC" id="3.4.21.89"/>
    </reaction>
</comment>
<evidence type="ECO:0000256" key="6">
    <source>
        <dbReference type="RuleBase" id="RU362042"/>
    </source>
</evidence>
<dbReference type="InterPro" id="IPR019533">
    <property type="entry name" value="Peptidase_S26"/>
</dbReference>
<keyword evidence="6" id="KW-0812">Transmembrane</keyword>
<evidence type="ECO:0000256" key="2">
    <source>
        <dbReference type="ARBA" id="ARBA00009370"/>
    </source>
</evidence>
<dbReference type="PRINTS" id="PR00727">
    <property type="entry name" value="LEADERPTASE"/>
</dbReference>
<dbReference type="PANTHER" id="PTHR43390:SF1">
    <property type="entry name" value="CHLOROPLAST PROCESSING PEPTIDASE"/>
    <property type="match status" value="1"/>
</dbReference>
<keyword evidence="6" id="KW-0472">Membrane</keyword>
<evidence type="ECO:0000256" key="5">
    <source>
        <dbReference type="PIRSR" id="PIRSR600223-1"/>
    </source>
</evidence>
<dbReference type="Pfam" id="PF10502">
    <property type="entry name" value="Peptidase_S26"/>
    <property type="match status" value="1"/>
</dbReference>